<dbReference type="InParanoid" id="A0A1S0ULP1"/>
<dbReference type="AlphaFoldDB" id="A0A1S0ULP1"/>
<evidence type="ECO:0000313" key="1">
    <source>
        <dbReference type="EMBL" id="EJD75704.1"/>
    </source>
</evidence>
<dbReference type="KEGG" id="loa:LOAG_17199"/>
<dbReference type="EMBL" id="JH712114">
    <property type="protein sequence ID" value="EJD75704.1"/>
    <property type="molecule type" value="Genomic_DNA"/>
</dbReference>
<name>A0A1S0ULP1_LOALO</name>
<reference evidence="1" key="1">
    <citation type="submission" date="2012-04" db="EMBL/GenBank/DDBJ databases">
        <title>The Genome Sequence of Loa loa.</title>
        <authorList>
            <consortium name="The Broad Institute Genome Sequencing Platform"/>
            <consortium name="Broad Institute Genome Sequencing Center for Infectious Disease"/>
            <person name="Nutman T.B."/>
            <person name="Fink D.L."/>
            <person name="Russ C."/>
            <person name="Young S."/>
            <person name="Zeng Q."/>
            <person name="Gargeya S."/>
            <person name="Alvarado L."/>
            <person name="Berlin A."/>
            <person name="Chapman S.B."/>
            <person name="Chen Z."/>
            <person name="Freedman E."/>
            <person name="Gellesch M."/>
            <person name="Goldberg J."/>
            <person name="Griggs A."/>
            <person name="Gujja S."/>
            <person name="Heilman E.R."/>
            <person name="Heiman D."/>
            <person name="Howarth C."/>
            <person name="Mehta T."/>
            <person name="Neiman D."/>
            <person name="Pearson M."/>
            <person name="Roberts A."/>
            <person name="Saif S."/>
            <person name="Shea T."/>
            <person name="Shenoy N."/>
            <person name="Sisk P."/>
            <person name="Stolte C."/>
            <person name="Sykes S."/>
            <person name="White J."/>
            <person name="Yandava C."/>
            <person name="Haas B."/>
            <person name="Henn M.R."/>
            <person name="Nusbaum C."/>
            <person name="Birren B."/>
        </authorList>
    </citation>
    <scope>NUCLEOTIDE SEQUENCE [LARGE SCALE GENOMIC DNA]</scope>
</reference>
<dbReference type="GeneID" id="31251594"/>
<dbReference type="RefSeq" id="XP_020306549.1">
    <property type="nucleotide sequence ID" value="XM_020449862.1"/>
</dbReference>
<sequence>MSPDFLNVFKAEQSSDRLAEKICSNSKADKSSGNVQADGQAVANVLALLHEFRYQLTALLWKHKCARKTSCTRERYERQQRHHNNITVPMYKVLATQ</sequence>
<protein>
    <submittedName>
        <fullName evidence="1">Uncharacterized protein</fullName>
    </submittedName>
</protein>
<dbReference type="CTD" id="31251594"/>
<gene>
    <name evidence="1" type="ORF">LOAG_17199</name>
</gene>
<accession>A0A1S0ULP1</accession>
<proteinExistence type="predicted"/>
<organism evidence="1">
    <name type="scientific">Loa loa</name>
    <name type="common">Eye worm</name>
    <name type="synonym">Filaria loa</name>
    <dbReference type="NCBI Taxonomy" id="7209"/>
    <lineage>
        <taxon>Eukaryota</taxon>
        <taxon>Metazoa</taxon>
        <taxon>Ecdysozoa</taxon>
        <taxon>Nematoda</taxon>
        <taxon>Chromadorea</taxon>
        <taxon>Rhabditida</taxon>
        <taxon>Spirurina</taxon>
        <taxon>Spiruromorpha</taxon>
        <taxon>Filarioidea</taxon>
        <taxon>Onchocercidae</taxon>
        <taxon>Loa</taxon>
    </lineage>
</organism>